<dbReference type="VEuPathDB" id="VectorBase:AALB006808"/>
<dbReference type="Pfam" id="PF08711">
    <property type="entry name" value="Med26"/>
    <property type="match status" value="1"/>
</dbReference>
<evidence type="ECO:0000256" key="9">
    <source>
        <dbReference type="PROSITE-ProRule" id="PRU00649"/>
    </source>
</evidence>
<keyword evidence="6" id="KW-0508">mRNA splicing</keyword>
<keyword evidence="12" id="KW-1185">Reference proteome</keyword>
<dbReference type="GO" id="GO:0016973">
    <property type="term" value="P:poly(A)+ mRNA export from nucleus"/>
    <property type="evidence" value="ECO:0007669"/>
    <property type="project" value="TreeGrafter"/>
</dbReference>
<dbReference type="PANTHER" id="PTHR46010:SF1">
    <property type="entry name" value="PROTEIN IWS1 HOMOLOG"/>
    <property type="match status" value="1"/>
</dbReference>
<dbReference type="GO" id="GO:0006397">
    <property type="term" value="P:mRNA processing"/>
    <property type="evidence" value="ECO:0007669"/>
    <property type="project" value="UniProtKB-KW"/>
</dbReference>
<dbReference type="FunFam" id="1.20.930.10:FF:000001">
    <property type="entry name" value="IWS1, SUPT6H interacting protein"/>
    <property type="match status" value="1"/>
</dbReference>
<evidence type="ECO:0000256" key="1">
    <source>
        <dbReference type="ARBA" id="ARBA00022448"/>
    </source>
</evidence>
<dbReference type="AlphaFoldDB" id="A0A182FJW3"/>
<feature type="compositionally biased region" description="Basic and acidic residues" evidence="10">
    <location>
        <begin position="63"/>
        <end position="96"/>
    </location>
</feature>
<feature type="compositionally biased region" description="Basic and acidic residues" evidence="10">
    <location>
        <begin position="630"/>
        <end position="640"/>
    </location>
</feature>
<feature type="compositionally biased region" description="Polar residues" evidence="10">
    <location>
        <begin position="613"/>
        <end position="623"/>
    </location>
</feature>
<evidence type="ECO:0000256" key="3">
    <source>
        <dbReference type="ARBA" id="ARBA00022816"/>
    </source>
</evidence>
<dbReference type="VEuPathDB" id="VectorBase:AALB20_030023"/>
<dbReference type="GO" id="GO:0005634">
    <property type="term" value="C:nucleus"/>
    <property type="evidence" value="ECO:0007669"/>
    <property type="project" value="UniProtKB-SubCell"/>
</dbReference>
<dbReference type="STRING" id="7167.A0A182FJW3"/>
<feature type="compositionally biased region" description="Basic and acidic residues" evidence="10">
    <location>
        <begin position="359"/>
        <end position="374"/>
    </location>
</feature>
<feature type="region of interest" description="Disordered" evidence="10">
    <location>
        <begin position="310"/>
        <end position="424"/>
    </location>
</feature>
<protein>
    <submittedName>
        <fullName evidence="11">Uncharacterized protein</fullName>
    </submittedName>
</protein>
<keyword evidence="7 9" id="KW-0539">Nucleus</keyword>
<evidence type="ECO:0000256" key="7">
    <source>
        <dbReference type="ARBA" id="ARBA00023242"/>
    </source>
</evidence>
<sequence>MEADSSATAKHLTDESSDTNTEVATSEIPAITNLNEQNQAGVSNDNSKDGAISVDCTPEAEDLERQIGTKGEEEGFAHGDGEPKATKIGDTTERPQESVSPSYSPRSSSVADEHNDQPCLGEANKPLSPSHASGNLETAVENGHTYSEEQTQKNSAVSDKNEPTGSEHGSHTSRRNSRESRSTSRSPRHAASRSNSREIEVTIVVAAQVPDRDPVRALARSHDHALDLGPGLKRDPGLNHDPGLDRDLGLDLGPALVPDLNLVLDPSRGLNLDRAHVPGLIPDPVLDRDRVLGRVQCLDPTQNLAAVARALRSRSRDTSHSRSGRSKSPSMASGMHEGGKHSKKPKRFVESDDDEEDAEQVREQNSTERSKHDADVDDEEQDGSQKKPAEKEGSTDNILDSDDEMPKDDDGTSDRGAFMSDFDIMMARKKEEKSRRRKRNDIELINDNDDLIAQLLQQMREAADDDRQLNKESKPATKKIAILKHVMSQLIKKDLQLAFLEHNVLNVLTDWLAPLPNKALPCLQIRENILKLLADFPAIDKAYLKQSGIGKAVMYLYKHPNETKQNRERAGRLINEWARPIFNLSTDFKAMTREERQQRDLQQMPRKRRHSPEPSTSASNNQKKGLPFTEADKGALRPGDKGWVQRARVPMPSDKEYIVRPKSTVDTDMTVVAKKKLNRYEKHLKKFIDKKRMQSSRRAVEISIEGRKMAL</sequence>
<feature type="compositionally biased region" description="Polar residues" evidence="10">
    <location>
        <begin position="32"/>
        <end position="45"/>
    </location>
</feature>
<dbReference type="PROSITE" id="PS51319">
    <property type="entry name" value="TFIIS_N"/>
    <property type="match status" value="1"/>
</dbReference>
<name>A0A182FJW3_ANOAL</name>
<feature type="compositionally biased region" description="Low complexity" evidence="10">
    <location>
        <begin position="98"/>
        <end position="110"/>
    </location>
</feature>
<dbReference type="InterPro" id="IPR051037">
    <property type="entry name" value="RNAPII_TF_IWS1"/>
</dbReference>
<reference evidence="11" key="2">
    <citation type="submission" date="2022-08" db="UniProtKB">
        <authorList>
            <consortium name="EnsemblMetazoa"/>
        </authorList>
    </citation>
    <scope>IDENTIFICATION</scope>
    <source>
        <strain evidence="11">STECLA/ALBI9_A</strain>
    </source>
</reference>
<dbReference type="PANTHER" id="PTHR46010">
    <property type="entry name" value="PROTEIN IWS1 HOMOLOG"/>
    <property type="match status" value="1"/>
</dbReference>
<keyword evidence="5" id="KW-0804">Transcription</keyword>
<dbReference type="EnsemblMetazoa" id="AALB006808-RA">
    <property type="protein sequence ID" value="AALB006808-PA"/>
    <property type="gene ID" value="AALB006808"/>
</dbReference>
<dbReference type="InterPro" id="IPR035441">
    <property type="entry name" value="TFIIS/LEDGF_dom_sf"/>
</dbReference>
<dbReference type="Gene3D" id="1.20.930.10">
    <property type="entry name" value="Conserved domain common to transcription factors TFIIS, elongin A, CRSP70"/>
    <property type="match status" value="1"/>
</dbReference>
<keyword evidence="4" id="KW-0805">Transcription regulation</keyword>
<evidence type="ECO:0000256" key="10">
    <source>
        <dbReference type="SAM" id="MobiDB-lite"/>
    </source>
</evidence>
<proteinExistence type="inferred from homology"/>
<evidence type="ECO:0000313" key="11">
    <source>
        <dbReference type="EnsemblMetazoa" id="AALB006808-PA"/>
    </source>
</evidence>
<feature type="region of interest" description="Disordered" evidence="10">
    <location>
        <begin position="594"/>
        <end position="646"/>
    </location>
</feature>
<evidence type="ECO:0000313" key="12">
    <source>
        <dbReference type="Proteomes" id="UP000069272"/>
    </source>
</evidence>
<keyword evidence="2" id="KW-0507">mRNA processing</keyword>
<evidence type="ECO:0000256" key="5">
    <source>
        <dbReference type="ARBA" id="ARBA00023163"/>
    </source>
</evidence>
<organism evidence="11 12">
    <name type="scientific">Anopheles albimanus</name>
    <name type="common">New world malaria mosquito</name>
    <dbReference type="NCBI Taxonomy" id="7167"/>
    <lineage>
        <taxon>Eukaryota</taxon>
        <taxon>Metazoa</taxon>
        <taxon>Ecdysozoa</taxon>
        <taxon>Arthropoda</taxon>
        <taxon>Hexapoda</taxon>
        <taxon>Insecta</taxon>
        <taxon>Pterygota</taxon>
        <taxon>Neoptera</taxon>
        <taxon>Endopterygota</taxon>
        <taxon>Diptera</taxon>
        <taxon>Nematocera</taxon>
        <taxon>Culicoidea</taxon>
        <taxon>Culicidae</taxon>
        <taxon>Anophelinae</taxon>
        <taxon>Anopheles</taxon>
    </lineage>
</organism>
<reference evidence="11 12" key="1">
    <citation type="journal article" date="2017" name="G3 (Bethesda)">
        <title>The Physical Genome Mapping of Anopheles albimanus Corrected Scaffold Misassemblies and Identified Interarm Rearrangements in Genus Anopheles.</title>
        <authorList>
            <person name="Artemov G.N."/>
            <person name="Peery A.N."/>
            <person name="Jiang X."/>
            <person name="Tu Z."/>
            <person name="Stegniy V.N."/>
            <person name="Sharakhova M.V."/>
            <person name="Sharakhov I.V."/>
        </authorList>
    </citation>
    <scope>NUCLEOTIDE SEQUENCE [LARGE SCALE GENOMIC DNA]</scope>
    <source>
        <strain evidence="11 12">ALBI9_A</strain>
    </source>
</reference>
<dbReference type="Proteomes" id="UP000069272">
    <property type="component" value="Chromosome X"/>
</dbReference>
<evidence type="ECO:0000256" key="2">
    <source>
        <dbReference type="ARBA" id="ARBA00022664"/>
    </source>
</evidence>
<feature type="compositionally biased region" description="Basic and acidic residues" evidence="10">
    <location>
        <begin position="383"/>
        <end position="394"/>
    </location>
</feature>
<evidence type="ECO:0000256" key="4">
    <source>
        <dbReference type="ARBA" id="ARBA00023015"/>
    </source>
</evidence>
<evidence type="ECO:0000256" key="6">
    <source>
        <dbReference type="ARBA" id="ARBA00023187"/>
    </source>
</evidence>
<keyword evidence="1" id="KW-0813">Transport</keyword>
<comment type="subcellular location">
    <subcellularLocation>
        <location evidence="9">Nucleus</location>
    </subcellularLocation>
</comment>
<evidence type="ECO:0000256" key="8">
    <source>
        <dbReference type="ARBA" id="ARBA00037992"/>
    </source>
</evidence>
<dbReference type="GO" id="GO:0008380">
    <property type="term" value="P:RNA splicing"/>
    <property type="evidence" value="ECO:0007669"/>
    <property type="project" value="UniProtKB-KW"/>
</dbReference>
<comment type="similarity">
    <text evidence="8">Belongs to the IWS1 family.</text>
</comment>
<feature type="region of interest" description="Disordered" evidence="10">
    <location>
        <begin position="1"/>
        <end position="197"/>
    </location>
</feature>
<accession>A0A182FJW3</accession>
<keyword evidence="3" id="KW-0509">mRNA transport</keyword>
<dbReference type="InterPro" id="IPR017923">
    <property type="entry name" value="TFIIS_N"/>
</dbReference>